<organism evidence="5 6">
    <name type="scientific">Marinospirillum celere</name>
    <dbReference type="NCBI Taxonomy" id="1122252"/>
    <lineage>
        <taxon>Bacteria</taxon>
        <taxon>Pseudomonadati</taxon>
        <taxon>Pseudomonadota</taxon>
        <taxon>Gammaproteobacteria</taxon>
        <taxon>Oceanospirillales</taxon>
        <taxon>Oceanospirillaceae</taxon>
        <taxon>Marinospirillum</taxon>
    </lineage>
</organism>
<feature type="domain" description="Rhodanese" evidence="4">
    <location>
        <begin position="16"/>
        <end position="104"/>
    </location>
</feature>
<dbReference type="PANTHER" id="PTHR43031:SF6">
    <property type="entry name" value="THIOSULFATE SULFURTRANSFERASE GLPE"/>
    <property type="match status" value="1"/>
</dbReference>
<evidence type="ECO:0000256" key="3">
    <source>
        <dbReference type="HAMAP-Rule" id="MF_01009"/>
    </source>
</evidence>
<reference evidence="5 6" key="1">
    <citation type="submission" date="2016-10" db="EMBL/GenBank/DDBJ databases">
        <authorList>
            <person name="de Groot N.N."/>
        </authorList>
    </citation>
    <scope>NUCLEOTIDE SEQUENCE [LARGE SCALE GENOMIC DNA]</scope>
    <source>
        <strain evidence="5 6">DSM 18438</strain>
    </source>
</reference>
<keyword evidence="2 3" id="KW-0808">Transferase</keyword>
<dbReference type="CDD" id="cd01444">
    <property type="entry name" value="GlpE_ST"/>
    <property type="match status" value="1"/>
</dbReference>
<dbReference type="Proteomes" id="UP000199058">
    <property type="component" value="Unassembled WGS sequence"/>
</dbReference>
<dbReference type="SUPFAM" id="SSF52821">
    <property type="entry name" value="Rhodanese/Cell cycle control phosphatase"/>
    <property type="match status" value="1"/>
</dbReference>
<dbReference type="EC" id="2.8.1.1" evidence="3"/>
<dbReference type="Pfam" id="PF00581">
    <property type="entry name" value="Rhodanese"/>
    <property type="match status" value="1"/>
</dbReference>
<dbReference type="SMART" id="SM00450">
    <property type="entry name" value="RHOD"/>
    <property type="match status" value="1"/>
</dbReference>
<dbReference type="NCBIfam" id="NF001195">
    <property type="entry name" value="PRK00162.1"/>
    <property type="match status" value="1"/>
</dbReference>
<comment type="subcellular location">
    <subcellularLocation>
        <location evidence="3">Cytoplasm</location>
    </subcellularLocation>
</comment>
<comment type="function">
    <text evidence="3">Transferase that catalyzes the transfer of sulfur from thiosulfate to thiophilic acceptors such as cyanide or dithiols. May function in a CysM-independent thiosulfate assimilation pathway by catalyzing the conversion of thiosulfate to sulfite, which can then be used for L-cysteine biosynthesis.</text>
</comment>
<accession>A0A1I1GT90</accession>
<dbReference type="EMBL" id="FOLH01000003">
    <property type="protein sequence ID" value="SFC14695.1"/>
    <property type="molecule type" value="Genomic_DNA"/>
</dbReference>
<comment type="catalytic activity">
    <reaction evidence="3">
        <text>thiosulfate + [thioredoxin]-dithiol = [thioredoxin]-disulfide + hydrogen sulfide + sulfite + 2 H(+)</text>
        <dbReference type="Rhea" id="RHEA:83859"/>
        <dbReference type="Rhea" id="RHEA-COMP:10698"/>
        <dbReference type="Rhea" id="RHEA-COMP:10700"/>
        <dbReference type="ChEBI" id="CHEBI:15378"/>
        <dbReference type="ChEBI" id="CHEBI:17359"/>
        <dbReference type="ChEBI" id="CHEBI:29919"/>
        <dbReference type="ChEBI" id="CHEBI:29950"/>
        <dbReference type="ChEBI" id="CHEBI:33542"/>
        <dbReference type="ChEBI" id="CHEBI:50058"/>
    </reaction>
</comment>
<evidence type="ECO:0000313" key="5">
    <source>
        <dbReference type="EMBL" id="SFC14695.1"/>
    </source>
</evidence>
<dbReference type="GO" id="GO:0004792">
    <property type="term" value="F:thiosulfate-cyanide sulfurtransferase activity"/>
    <property type="evidence" value="ECO:0007669"/>
    <property type="project" value="UniProtKB-UniRule"/>
</dbReference>
<gene>
    <name evidence="3" type="primary">glpE</name>
    <name evidence="5" type="ORF">SAMN05660443_1614</name>
</gene>
<dbReference type="PANTHER" id="PTHR43031">
    <property type="entry name" value="FAD-DEPENDENT OXIDOREDUCTASE"/>
    <property type="match status" value="1"/>
</dbReference>
<protein>
    <recommendedName>
        <fullName evidence="3">Thiosulfate sulfurtransferase GlpE</fullName>
        <ecNumber evidence="3">2.8.1.1</ecNumber>
    </recommendedName>
</protein>
<dbReference type="HAMAP" id="MF_01009">
    <property type="entry name" value="Thiosulf_sulfurtr"/>
    <property type="match status" value="1"/>
</dbReference>
<proteinExistence type="inferred from homology"/>
<keyword evidence="1 3" id="KW-0963">Cytoplasm</keyword>
<comment type="similarity">
    <text evidence="3">Belongs to the GlpE family.</text>
</comment>
<dbReference type="RefSeq" id="WP_091961751.1">
    <property type="nucleotide sequence ID" value="NZ_FOLH01000003.1"/>
</dbReference>
<keyword evidence="6" id="KW-1185">Reference proteome</keyword>
<name>A0A1I1GT90_9GAMM</name>
<evidence type="ECO:0000256" key="1">
    <source>
        <dbReference type="ARBA" id="ARBA00022490"/>
    </source>
</evidence>
<feature type="active site" description="Cysteine persulfide intermediate" evidence="3">
    <location>
        <position position="64"/>
    </location>
</feature>
<dbReference type="AlphaFoldDB" id="A0A1I1GT90"/>
<evidence type="ECO:0000259" key="4">
    <source>
        <dbReference type="PROSITE" id="PS50206"/>
    </source>
</evidence>
<dbReference type="PROSITE" id="PS50206">
    <property type="entry name" value="RHODANESE_3"/>
    <property type="match status" value="1"/>
</dbReference>
<dbReference type="STRING" id="1122252.SAMN05660443_1614"/>
<dbReference type="GO" id="GO:0103041">
    <property type="term" value="F:thiosulfate-thioredoxin sulfurtransferase activity"/>
    <property type="evidence" value="ECO:0007669"/>
    <property type="project" value="RHEA"/>
</dbReference>
<dbReference type="InterPro" id="IPR050229">
    <property type="entry name" value="GlpE_sulfurtransferase"/>
</dbReference>
<comment type="catalytic activity">
    <reaction evidence="3">
        <text>thiosulfate + hydrogen cyanide = thiocyanate + sulfite + 2 H(+)</text>
        <dbReference type="Rhea" id="RHEA:16881"/>
        <dbReference type="ChEBI" id="CHEBI:15378"/>
        <dbReference type="ChEBI" id="CHEBI:17359"/>
        <dbReference type="ChEBI" id="CHEBI:18022"/>
        <dbReference type="ChEBI" id="CHEBI:18407"/>
        <dbReference type="ChEBI" id="CHEBI:33542"/>
        <dbReference type="EC" id="2.8.1.1"/>
    </reaction>
</comment>
<dbReference type="InterPro" id="IPR036873">
    <property type="entry name" value="Rhodanese-like_dom_sf"/>
</dbReference>
<sequence length="104" mass="11689">MNFQTIQAAEASELLKQNLAAVVDIRDPQSYQQGHIKGAVHLDNDNVRAFIDQQDKQKPLIVCCYHGNSSKSAAQFLVEQGFSEVYSLDGGYELWKAVEPDWCE</sequence>
<dbReference type="InterPro" id="IPR023695">
    <property type="entry name" value="Thiosulf_sulfurTrfase"/>
</dbReference>
<dbReference type="InterPro" id="IPR001763">
    <property type="entry name" value="Rhodanese-like_dom"/>
</dbReference>
<dbReference type="Gene3D" id="3.40.250.10">
    <property type="entry name" value="Rhodanese-like domain"/>
    <property type="match status" value="1"/>
</dbReference>
<evidence type="ECO:0000256" key="2">
    <source>
        <dbReference type="ARBA" id="ARBA00022679"/>
    </source>
</evidence>
<dbReference type="OrthoDB" id="9811849at2"/>
<dbReference type="GO" id="GO:0005737">
    <property type="term" value="C:cytoplasm"/>
    <property type="evidence" value="ECO:0007669"/>
    <property type="project" value="UniProtKB-SubCell"/>
</dbReference>
<evidence type="ECO:0000313" key="6">
    <source>
        <dbReference type="Proteomes" id="UP000199058"/>
    </source>
</evidence>